<dbReference type="Gene3D" id="2.115.10.20">
    <property type="entry name" value="Glycosyl hydrolase domain, family 43"/>
    <property type="match status" value="1"/>
</dbReference>
<dbReference type="CDD" id="cd18623">
    <property type="entry name" value="GH32_ScrB-like"/>
    <property type="match status" value="1"/>
</dbReference>
<keyword evidence="9" id="KW-0119">Carbohydrate metabolism</keyword>
<keyword evidence="13" id="KW-1185">Reference proteome</keyword>
<evidence type="ECO:0000259" key="10">
    <source>
        <dbReference type="Pfam" id="PF00251"/>
    </source>
</evidence>
<dbReference type="PANTHER" id="PTHR43101">
    <property type="entry name" value="BETA-FRUCTOSIDASE"/>
    <property type="match status" value="1"/>
</dbReference>
<organism evidence="12 13">
    <name type="scientific">Candidatus Enterococcus ferrettii</name>
    <dbReference type="NCBI Taxonomy" id="2815324"/>
    <lineage>
        <taxon>Bacteria</taxon>
        <taxon>Bacillati</taxon>
        <taxon>Bacillota</taxon>
        <taxon>Bacilli</taxon>
        <taxon>Lactobacillales</taxon>
        <taxon>Enterococcaceae</taxon>
        <taxon>Enterococcus</taxon>
    </lineage>
</organism>
<reference evidence="12 13" key="1">
    <citation type="submission" date="2024-02" db="EMBL/GenBank/DDBJ databases">
        <title>The Genome Sequence of Enterococcus sp. DIV0159.</title>
        <authorList>
            <person name="Earl A."/>
            <person name="Manson A."/>
            <person name="Gilmore M."/>
            <person name="Sanders J."/>
            <person name="Shea T."/>
            <person name="Howe W."/>
            <person name="Livny J."/>
            <person name="Cuomo C."/>
            <person name="Neafsey D."/>
            <person name="Birren B."/>
        </authorList>
    </citation>
    <scope>NUCLEOTIDE SEQUENCE [LARGE SCALE GENOMIC DNA]</scope>
    <source>
        <strain evidence="12 13">665A</strain>
    </source>
</reference>
<sequence>MELENLSHKAAASVWRQAFHIQPKYGLLNDPNGFGWFDGKYHLFYQWFLLGAVHGLKHWYHVTSIDLVNWKDEGVALTPEYDHESHGIFSGSSLASKDKLYLFYTANKRDSDWVRHSSQALAWLNKDGSIEKLEKPLISKPPEGYTDNFRDPKVLKHERMYYMFVGGQTDEQTGCILTYQSNDLSNWLFKGPLGINVERLGFMWECPDVFSIDGKDLLMLSPQGLSSKGHQFQNVYHSGTFIGEHQIAENIFRTAGEFQELDCGFDFYAPQTTLGPDNRRILIGWMDLPDTIYPADVDGWANCLTIPRELSIKQNRLIQKPVAELMKLRQEAYKIEIELVSEQLEIANANGRPVEIHLILTNVGCEQAGIKFNVSEQEETVLLLNFAEGHLVLDRTLAGQPIAEDDGTIRRKPYMETTVELTLFIDTSSVEVFVNQGEAVFTSRLFPNPDSQRLKLFAEDGGCKFDATVWSLGSEFSKELSLNFFQ</sequence>
<dbReference type="SUPFAM" id="SSF75005">
    <property type="entry name" value="Arabinanase/levansucrase/invertase"/>
    <property type="match status" value="1"/>
</dbReference>
<dbReference type="InterPro" id="IPR018053">
    <property type="entry name" value="Glyco_hydro_32_AS"/>
</dbReference>
<evidence type="ECO:0000313" key="13">
    <source>
        <dbReference type="Proteomes" id="UP000664357"/>
    </source>
</evidence>
<evidence type="ECO:0000256" key="6">
    <source>
        <dbReference type="ARBA" id="ARBA00023295"/>
    </source>
</evidence>
<dbReference type="InterPro" id="IPR013148">
    <property type="entry name" value="Glyco_hydro_32_N"/>
</dbReference>
<evidence type="ECO:0000256" key="9">
    <source>
        <dbReference type="RuleBase" id="RU365015"/>
    </source>
</evidence>
<comment type="pathway">
    <text evidence="1 9">Glycan biosynthesis; sucrose metabolism.</text>
</comment>
<dbReference type="Proteomes" id="UP000664357">
    <property type="component" value="Unassembled WGS sequence"/>
</dbReference>
<comment type="caution">
    <text evidence="12">The sequence shown here is derived from an EMBL/GenBank/DDBJ whole genome shotgun (WGS) entry which is preliminary data.</text>
</comment>
<name>A0ABV0EPH6_9ENTE</name>
<dbReference type="SMART" id="SM00640">
    <property type="entry name" value="Glyco_32"/>
    <property type="match status" value="1"/>
</dbReference>
<evidence type="ECO:0000256" key="5">
    <source>
        <dbReference type="ARBA" id="ARBA00022801"/>
    </source>
</evidence>
<dbReference type="SUPFAM" id="SSF49899">
    <property type="entry name" value="Concanavalin A-like lectins/glucanases"/>
    <property type="match status" value="1"/>
</dbReference>
<evidence type="ECO:0000256" key="3">
    <source>
        <dbReference type="ARBA" id="ARBA00012758"/>
    </source>
</evidence>
<accession>A0ABV0EPH6</accession>
<dbReference type="InterPro" id="IPR006232">
    <property type="entry name" value="Suc6P_hydrolase"/>
</dbReference>
<evidence type="ECO:0000256" key="8">
    <source>
        <dbReference type="RuleBase" id="RU362110"/>
    </source>
</evidence>
<keyword evidence="5 8" id="KW-0378">Hydrolase</keyword>
<dbReference type="InterPro" id="IPR023296">
    <property type="entry name" value="Glyco_hydro_beta-prop_sf"/>
</dbReference>
<dbReference type="InterPro" id="IPR051214">
    <property type="entry name" value="GH32_Enzymes"/>
</dbReference>
<dbReference type="EC" id="3.2.1.26" evidence="3 8"/>
<evidence type="ECO:0000256" key="2">
    <source>
        <dbReference type="ARBA" id="ARBA00009902"/>
    </source>
</evidence>
<protein>
    <recommendedName>
        <fullName evidence="4 8">Sucrose-6-phosphate hydrolase</fullName>
        <ecNumber evidence="3 8">3.2.1.26</ecNumber>
    </recommendedName>
    <alternativeName>
        <fullName evidence="7 9">Invertase</fullName>
    </alternativeName>
</protein>
<feature type="domain" description="Glycosyl hydrolase family 32 N-terminal" evidence="10">
    <location>
        <begin position="20"/>
        <end position="321"/>
    </location>
</feature>
<comment type="similarity">
    <text evidence="2 8">Belongs to the glycosyl hydrolase 32 family.</text>
</comment>
<evidence type="ECO:0000259" key="11">
    <source>
        <dbReference type="Pfam" id="PF08244"/>
    </source>
</evidence>
<comment type="catalytic activity">
    <reaction evidence="8">
        <text>Hydrolysis of terminal non-reducing beta-D-fructofuranoside residues in beta-D-fructofuranosides.</text>
        <dbReference type="EC" id="3.2.1.26"/>
    </reaction>
</comment>
<feature type="domain" description="Glycosyl hydrolase family 32 C-terminal" evidence="11">
    <location>
        <begin position="324"/>
        <end position="471"/>
    </location>
</feature>
<evidence type="ECO:0000256" key="7">
    <source>
        <dbReference type="ARBA" id="ARBA00033367"/>
    </source>
</evidence>
<gene>
    <name evidence="12" type="ORF">JZO67_002409</name>
</gene>
<dbReference type="PANTHER" id="PTHR43101:SF1">
    <property type="entry name" value="BETA-FRUCTOSIDASE"/>
    <property type="match status" value="1"/>
</dbReference>
<keyword evidence="6 8" id="KW-0326">Glycosidase</keyword>
<dbReference type="InterPro" id="IPR001362">
    <property type="entry name" value="Glyco_hydro_32"/>
</dbReference>
<dbReference type="NCBIfam" id="TIGR01322">
    <property type="entry name" value="scrB_fam"/>
    <property type="match status" value="1"/>
</dbReference>
<dbReference type="InterPro" id="IPR013320">
    <property type="entry name" value="ConA-like_dom_sf"/>
</dbReference>
<comment type="function">
    <text evidence="9">Enables the bacterium to metabolize sucrose as a sole carbon source.</text>
</comment>
<dbReference type="RefSeq" id="WP_207703106.1">
    <property type="nucleotide sequence ID" value="NZ_JAFREL020000002.1"/>
</dbReference>
<proteinExistence type="inferred from homology"/>
<evidence type="ECO:0000256" key="1">
    <source>
        <dbReference type="ARBA" id="ARBA00004914"/>
    </source>
</evidence>
<dbReference type="Pfam" id="PF08244">
    <property type="entry name" value="Glyco_hydro_32C"/>
    <property type="match status" value="1"/>
</dbReference>
<dbReference type="EMBL" id="JAFREL020000002">
    <property type="protein sequence ID" value="MEO1770456.1"/>
    <property type="molecule type" value="Genomic_DNA"/>
</dbReference>
<evidence type="ECO:0000313" key="12">
    <source>
        <dbReference type="EMBL" id="MEO1770456.1"/>
    </source>
</evidence>
<dbReference type="InterPro" id="IPR013189">
    <property type="entry name" value="Glyco_hydro_32_C"/>
</dbReference>
<dbReference type="Pfam" id="PF00251">
    <property type="entry name" value="Glyco_hydro_32N"/>
    <property type="match status" value="1"/>
</dbReference>
<comment type="subcellular location">
    <subcellularLocation>
        <location evidence="9">Cytoplasm</location>
    </subcellularLocation>
</comment>
<dbReference type="PROSITE" id="PS00609">
    <property type="entry name" value="GLYCOSYL_HYDROL_F32"/>
    <property type="match status" value="1"/>
</dbReference>
<evidence type="ECO:0000256" key="4">
    <source>
        <dbReference type="ARBA" id="ARBA00019623"/>
    </source>
</evidence>
<keyword evidence="9" id="KW-0963">Cytoplasm</keyword>
<dbReference type="Gene3D" id="2.60.120.560">
    <property type="entry name" value="Exo-inulinase, domain 1"/>
    <property type="match status" value="1"/>
</dbReference>